<dbReference type="InterPro" id="IPR006626">
    <property type="entry name" value="PbH1"/>
</dbReference>
<dbReference type="NCBIfam" id="TIGR03804">
    <property type="entry name" value="para_beta_helix"/>
    <property type="match status" value="2"/>
</dbReference>
<reference evidence="6" key="1">
    <citation type="submission" date="2022-12" db="EMBL/GenBank/DDBJ databases">
        <title>Bacterial isolates from different developmental stages of Nematostella vectensis.</title>
        <authorList>
            <person name="Fraune S."/>
        </authorList>
    </citation>
    <scope>NUCLEOTIDE SEQUENCE</scope>
    <source>
        <strain evidence="6">G21630-S1</strain>
    </source>
</reference>
<evidence type="ECO:0000256" key="1">
    <source>
        <dbReference type="ARBA" id="ARBA00004906"/>
    </source>
</evidence>
<gene>
    <name evidence="6" type="ORF">O4H49_11490</name>
</gene>
<dbReference type="Gene3D" id="2.160.20.10">
    <property type="entry name" value="Single-stranded right-handed beta-helix, Pectin lyase-like"/>
    <property type="match status" value="2"/>
</dbReference>
<dbReference type="Proteomes" id="UP001069802">
    <property type="component" value="Unassembled WGS sequence"/>
</dbReference>
<evidence type="ECO:0000256" key="3">
    <source>
        <dbReference type="ARBA" id="ARBA00022786"/>
    </source>
</evidence>
<keyword evidence="2" id="KW-0677">Repeat</keyword>
<evidence type="ECO:0000313" key="6">
    <source>
        <dbReference type="EMBL" id="MCZ4281404.1"/>
    </source>
</evidence>
<evidence type="ECO:0000256" key="4">
    <source>
        <dbReference type="SAM" id="MobiDB-lite"/>
    </source>
</evidence>
<dbReference type="SMART" id="SM00710">
    <property type="entry name" value="PbH1"/>
    <property type="match status" value="9"/>
</dbReference>
<dbReference type="SMART" id="SM00722">
    <property type="entry name" value="CASH"/>
    <property type="match status" value="2"/>
</dbReference>
<evidence type="ECO:0000259" key="5">
    <source>
        <dbReference type="SMART" id="SM00722"/>
    </source>
</evidence>
<dbReference type="InterPro" id="IPR007742">
    <property type="entry name" value="NosD_dom"/>
</dbReference>
<dbReference type="InterPro" id="IPR011050">
    <property type="entry name" value="Pectin_lyase_fold/virulence"/>
</dbReference>
<evidence type="ECO:0000313" key="7">
    <source>
        <dbReference type="Proteomes" id="UP001069802"/>
    </source>
</evidence>
<dbReference type="RefSeq" id="WP_269423556.1">
    <property type="nucleotide sequence ID" value="NZ_JAPWGY010000003.1"/>
</dbReference>
<organism evidence="6 7">
    <name type="scientific">Kiloniella laminariae</name>
    <dbReference type="NCBI Taxonomy" id="454162"/>
    <lineage>
        <taxon>Bacteria</taxon>
        <taxon>Pseudomonadati</taxon>
        <taxon>Pseudomonadota</taxon>
        <taxon>Alphaproteobacteria</taxon>
        <taxon>Rhodospirillales</taxon>
        <taxon>Kiloniellaceae</taxon>
        <taxon>Kiloniella</taxon>
    </lineage>
</organism>
<proteinExistence type="predicted"/>
<dbReference type="PANTHER" id="PTHR22990:SF15">
    <property type="entry name" value="F-BOX ONLY PROTEIN 10"/>
    <property type="match status" value="1"/>
</dbReference>
<keyword evidence="3" id="KW-0833">Ubl conjugation pathway</keyword>
<dbReference type="NCBIfam" id="TIGR04247">
    <property type="entry name" value="NosD_copper_fam"/>
    <property type="match status" value="1"/>
</dbReference>
<sequence length="444" mass="48774">MPCAPRRKSFSCRSILALGCCLFGLGFPEISQAEIFRVSPESLPLTEVLEKARDGDKIILSAGTYNGPILINQSITLQGESGAIIDGQAKGHAIEVLAPDTLISGLKIINSGQDLSRQDAGIFVSKSATGSRISNNHLQNNLIGVYLWGPSQAVVENNLIEGLQVLQVNDRGNGIQIWNSPGSVVEGNTVRYGRDGIFTTTSKKNIFRNNTFEQTRFAIHYMYTNDSEVSGNISQGNDVGFALMFSKNLTVRNNRSIHDREHGFALNYANQSLFEENQVQNGGVKCVFIYNSSKNSFRRNHFEGCEIGIHFTAGSERNSVTENAFIDNQHQVKYVGTRSLDWSENNRGNYWSDNPSFDLNGDGIADSVYRPNDVLDHVIWAYPSAKLLINSPALEILRWSQSQFPSLQPGGVYDSAPLMTPPEISALRISGPDGKPPATKAPLQ</sequence>
<dbReference type="Pfam" id="PF05048">
    <property type="entry name" value="NosD"/>
    <property type="match status" value="1"/>
</dbReference>
<dbReference type="InterPro" id="IPR012334">
    <property type="entry name" value="Pectin_lyas_fold"/>
</dbReference>
<feature type="domain" description="Carbohydrate-binding/sugar hydrolysis" evidence="5">
    <location>
        <begin position="52"/>
        <end position="200"/>
    </location>
</feature>
<accession>A0ABT4LJX4</accession>
<name>A0ABT4LJX4_9PROT</name>
<dbReference type="PANTHER" id="PTHR22990">
    <property type="entry name" value="F-BOX ONLY PROTEIN"/>
    <property type="match status" value="1"/>
</dbReference>
<comment type="caution">
    <text evidence="6">The sequence shown here is derived from an EMBL/GenBank/DDBJ whole genome shotgun (WGS) entry which is preliminary data.</text>
</comment>
<dbReference type="InterPro" id="IPR026464">
    <property type="entry name" value="NosD_copper_fam"/>
</dbReference>
<keyword evidence="7" id="KW-1185">Reference proteome</keyword>
<protein>
    <submittedName>
        <fullName evidence="6">Nitrous oxide reductase family maturation protein NosD</fullName>
    </submittedName>
</protein>
<feature type="region of interest" description="Disordered" evidence="4">
    <location>
        <begin position="424"/>
        <end position="444"/>
    </location>
</feature>
<dbReference type="EMBL" id="JAPWGY010000003">
    <property type="protein sequence ID" value="MCZ4281404.1"/>
    <property type="molecule type" value="Genomic_DNA"/>
</dbReference>
<evidence type="ECO:0000256" key="2">
    <source>
        <dbReference type="ARBA" id="ARBA00022737"/>
    </source>
</evidence>
<feature type="domain" description="Carbohydrate-binding/sugar hydrolysis" evidence="5">
    <location>
        <begin position="206"/>
        <end position="367"/>
    </location>
</feature>
<dbReference type="InterPro" id="IPR051550">
    <property type="entry name" value="SCF-Subunits/Alg-Epimerases"/>
</dbReference>
<comment type="pathway">
    <text evidence="1">Protein modification; protein ubiquitination.</text>
</comment>
<dbReference type="InterPro" id="IPR006633">
    <property type="entry name" value="Carb-bd_sugar_hydrolysis-dom"/>
</dbReference>
<dbReference type="InterPro" id="IPR022441">
    <property type="entry name" value="Para_beta_helix_rpt-2"/>
</dbReference>
<dbReference type="SUPFAM" id="SSF51126">
    <property type="entry name" value="Pectin lyase-like"/>
    <property type="match status" value="1"/>
</dbReference>